<evidence type="ECO:0000256" key="1">
    <source>
        <dbReference type="ARBA" id="ARBA00004651"/>
    </source>
</evidence>
<dbReference type="PANTHER" id="PTHR39087">
    <property type="entry name" value="UPF0104 MEMBRANE PROTEIN MJ1595"/>
    <property type="match status" value="1"/>
</dbReference>
<protein>
    <submittedName>
        <fullName evidence="7">Membrane protein</fullName>
    </submittedName>
</protein>
<keyword evidence="5 6" id="KW-0472">Membrane</keyword>
<feature type="transmembrane region" description="Helical" evidence="6">
    <location>
        <begin position="39"/>
        <end position="60"/>
    </location>
</feature>
<reference evidence="7" key="1">
    <citation type="submission" date="2021-01" db="EMBL/GenBank/DDBJ databases">
        <title>Whole genome shotgun sequence of Virgisporangium aliadipatigenens NBRC 105644.</title>
        <authorList>
            <person name="Komaki H."/>
            <person name="Tamura T."/>
        </authorList>
    </citation>
    <scope>NUCLEOTIDE SEQUENCE</scope>
    <source>
        <strain evidence="7">NBRC 105644</strain>
    </source>
</reference>
<dbReference type="EMBL" id="BOPF01000007">
    <property type="protein sequence ID" value="GIJ45621.1"/>
    <property type="molecule type" value="Genomic_DNA"/>
</dbReference>
<feature type="transmembrane region" description="Helical" evidence="6">
    <location>
        <begin position="111"/>
        <end position="135"/>
    </location>
</feature>
<dbReference type="InterPro" id="IPR022791">
    <property type="entry name" value="L-PG_synthase/AglD"/>
</dbReference>
<name>A0A8J3YKL6_9ACTN</name>
<keyword evidence="8" id="KW-1185">Reference proteome</keyword>
<dbReference type="PANTHER" id="PTHR39087:SF2">
    <property type="entry name" value="UPF0104 MEMBRANE PROTEIN MJ1595"/>
    <property type="match status" value="1"/>
</dbReference>
<feature type="transmembrane region" description="Helical" evidence="6">
    <location>
        <begin position="72"/>
        <end position="90"/>
    </location>
</feature>
<feature type="transmembrane region" description="Helical" evidence="6">
    <location>
        <begin position="183"/>
        <end position="201"/>
    </location>
</feature>
<dbReference type="RefSeq" id="WP_239152781.1">
    <property type="nucleotide sequence ID" value="NZ_BOPF01000007.1"/>
</dbReference>
<evidence type="ECO:0000313" key="7">
    <source>
        <dbReference type="EMBL" id="GIJ45621.1"/>
    </source>
</evidence>
<sequence length="364" mass="38930">MPAVTGTTDITERVTTHPAVTTRRRRCQDAALRRRRRTVVTVAVVVAILAVELVIGWPSLAQAVKELRSPHPGWLAGALVVEIASMGVYARMQRRLLRSAGTKVPLRRVVGMAYAAHSLSVTLPGGPAFSTSFNFRQMRRFGASAAVASWCIALSGILSAGALVAIGVVGAILTRGSANWSTLLAYIAVAALLAGAVRAVARRPQWLVQPAGALLARVNRLRRRPEEHGRDRVVSFVAQLRTVRLRPADFTVAAWFAVANWLLDAACLWMACIAVGADTITATQLLIAYCAGMAAASIPIVPGGLGLVDSALIIGLVAGGLTTSDSIAAVLLYRMISLGFIIGMGWIFWVLLRRRQSEPEPVFR</sequence>
<dbReference type="Proteomes" id="UP000619260">
    <property type="component" value="Unassembled WGS sequence"/>
</dbReference>
<dbReference type="GO" id="GO:0005886">
    <property type="term" value="C:plasma membrane"/>
    <property type="evidence" value="ECO:0007669"/>
    <property type="project" value="UniProtKB-SubCell"/>
</dbReference>
<comment type="caution">
    <text evidence="7">The sequence shown here is derived from an EMBL/GenBank/DDBJ whole genome shotgun (WGS) entry which is preliminary data.</text>
</comment>
<evidence type="ECO:0000256" key="6">
    <source>
        <dbReference type="SAM" id="Phobius"/>
    </source>
</evidence>
<feature type="transmembrane region" description="Helical" evidence="6">
    <location>
        <begin position="147"/>
        <end position="171"/>
    </location>
</feature>
<evidence type="ECO:0000256" key="4">
    <source>
        <dbReference type="ARBA" id="ARBA00022989"/>
    </source>
</evidence>
<proteinExistence type="predicted"/>
<evidence type="ECO:0000313" key="8">
    <source>
        <dbReference type="Proteomes" id="UP000619260"/>
    </source>
</evidence>
<feature type="transmembrane region" description="Helical" evidence="6">
    <location>
        <begin position="252"/>
        <end position="274"/>
    </location>
</feature>
<dbReference type="AlphaFoldDB" id="A0A8J3YKL6"/>
<accession>A0A8J3YKL6</accession>
<comment type="subcellular location">
    <subcellularLocation>
        <location evidence="1">Cell membrane</location>
        <topology evidence="1">Multi-pass membrane protein</topology>
    </subcellularLocation>
</comment>
<evidence type="ECO:0000256" key="5">
    <source>
        <dbReference type="ARBA" id="ARBA00023136"/>
    </source>
</evidence>
<dbReference type="Pfam" id="PF03706">
    <property type="entry name" value="LPG_synthase_TM"/>
    <property type="match status" value="1"/>
</dbReference>
<feature type="transmembrane region" description="Helical" evidence="6">
    <location>
        <begin position="331"/>
        <end position="352"/>
    </location>
</feature>
<dbReference type="NCBIfam" id="TIGR00374">
    <property type="entry name" value="flippase-like domain"/>
    <property type="match status" value="1"/>
</dbReference>
<feature type="transmembrane region" description="Helical" evidence="6">
    <location>
        <begin position="286"/>
        <end position="319"/>
    </location>
</feature>
<keyword evidence="3 6" id="KW-0812">Transmembrane</keyword>
<evidence type="ECO:0000256" key="3">
    <source>
        <dbReference type="ARBA" id="ARBA00022692"/>
    </source>
</evidence>
<organism evidence="7 8">
    <name type="scientific">Virgisporangium aliadipatigenens</name>
    <dbReference type="NCBI Taxonomy" id="741659"/>
    <lineage>
        <taxon>Bacteria</taxon>
        <taxon>Bacillati</taxon>
        <taxon>Actinomycetota</taxon>
        <taxon>Actinomycetes</taxon>
        <taxon>Micromonosporales</taxon>
        <taxon>Micromonosporaceae</taxon>
        <taxon>Virgisporangium</taxon>
    </lineage>
</organism>
<evidence type="ECO:0000256" key="2">
    <source>
        <dbReference type="ARBA" id="ARBA00022475"/>
    </source>
</evidence>
<keyword evidence="4 6" id="KW-1133">Transmembrane helix</keyword>
<gene>
    <name evidence="7" type="ORF">Val02_25070</name>
</gene>
<keyword evidence="2" id="KW-1003">Cell membrane</keyword>